<evidence type="ECO:0000313" key="4">
    <source>
        <dbReference type="Proteomes" id="UP000319976"/>
    </source>
</evidence>
<evidence type="ECO:0000313" key="3">
    <source>
        <dbReference type="EMBL" id="QDT65755.1"/>
    </source>
</evidence>
<proteinExistence type="predicted"/>
<dbReference type="PANTHER" id="PTHR37826">
    <property type="entry name" value="FLOTILLIN BAND_7_5 DOMAIN PROTEIN"/>
    <property type="match status" value="1"/>
</dbReference>
<dbReference type="PANTHER" id="PTHR37826:SF3">
    <property type="entry name" value="J DOMAIN-CONTAINING PROTEIN"/>
    <property type="match status" value="1"/>
</dbReference>
<keyword evidence="2" id="KW-0812">Transmembrane</keyword>
<organism evidence="3 4">
    <name type="scientific">Calycomorphotria hydatis</name>
    <dbReference type="NCBI Taxonomy" id="2528027"/>
    <lineage>
        <taxon>Bacteria</taxon>
        <taxon>Pseudomonadati</taxon>
        <taxon>Planctomycetota</taxon>
        <taxon>Planctomycetia</taxon>
        <taxon>Planctomycetales</taxon>
        <taxon>Planctomycetaceae</taxon>
        <taxon>Calycomorphotria</taxon>
    </lineage>
</organism>
<feature type="region of interest" description="Disordered" evidence="1">
    <location>
        <begin position="1"/>
        <end position="40"/>
    </location>
</feature>
<gene>
    <name evidence="3" type="ORF">V22_30160</name>
</gene>
<reference evidence="3 4" key="1">
    <citation type="submission" date="2019-02" db="EMBL/GenBank/DDBJ databases">
        <title>Deep-cultivation of Planctomycetes and their phenomic and genomic characterization uncovers novel biology.</title>
        <authorList>
            <person name="Wiegand S."/>
            <person name="Jogler M."/>
            <person name="Boedeker C."/>
            <person name="Pinto D."/>
            <person name="Vollmers J."/>
            <person name="Rivas-Marin E."/>
            <person name="Kohn T."/>
            <person name="Peeters S.H."/>
            <person name="Heuer A."/>
            <person name="Rast P."/>
            <person name="Oberbeckmann S."/>
            <person name="Bunk B."/>
            <person name="Jeske O."/>
            <person name="Meyerdierks A."/>
            <person name="Storesund J.E."/>
            <person name="Kallscheuer N."/>
            <person name="Luecker S."/>
            <person name="Lage O.M."/>
            <person name="Pohl T."/>
            <person name="Merkel B.J."/>
            <person name="Hornburger P."/>
            <person name="Mueller R.-W."/>
            <person name="Bruemmer F."/>
            <person name="Labrenz M."/>
            <person name="Spormann A.M."/>
            <person name="Op den Camp H."/>
            <person name="Overmann J."/>
            <person name="Amann R."/>
            <person name="Jetten M.S.M."/>
            <person name="Mascher T."/>
            <person name="Medema M.H."/>
            <person name="Devos D.P."/>
            <person name="Kaster A.-K."/>
            <person name="Ovreas L."/>
            <person name="Rohde M."/>
            <person name="Galperin M.Y."/>
            <person name="Jogler C."/>
        </authorList>
    </citation>
    <scope>NUCLEOTIDE SEQUENCE [LARGE SCALE GENOMIC DNA]</scope>
    <source>
        <strain evidence="3 4">V22</strain>
    </source>
</reference>
<evidence type="ECO:0000256" key="1">
    <source>
        <dbReference type="SAM" id="MobiDB-lite"/>
    </source>
</evidence>
<keyword evidence="3" id="KW-0240">DNA-directed RNA polymerase</keyword>
<dbReference type="AlphaFoldDB" id="A0A517TBK4"/>
<protein>
    <submittedName>
        <fullName evidence="3">DNA-directed RNA polymerase subunit P</fullName>
    </submittedName>
</protein>
<evidence type="ECO:0000256" key="2">
    <source>
        <dbReference type="SAM" id="Phobius"/>
    </source>
</evidence>
<name>A0A517TBK4_9PLAN</name>
<keyword evidence="2" id="KW-1133">Transmembrane helix</keyword>
<dbReference type="Proteomes" id="UP000319976">
    <property type="component" value="Chromosome"/>
</dbReference>
<keyword evidence="2" id="KW-0472">Membrane</keyword>
<dbReference type="GO" id="GO:0000428">
    <property type="term" value="C:DNA-directed RNA polymerase complex"/>
    <property type="evidence" value="ECO:0007669"/>
    <property type="project" value="UniProtKB-KW"/>
</dbReference>
<keyword evidence="3" id="KW-0804">Transcription</keyword>
<keyword evidence="4" id="KW-1185">Reference proteome</keyword>
<dbReference type="KEGG" id="chya:V22_30160"/>
<accession>A0A517TBK4</accession>
<sequence length="427" mass="48242">MPAETPPSLPEEKSSDSDENESFLELVEEGSTEKVGTTTDAGKGRIFPCEQCGADLTFHIGTQTMKCPFCSHEQQLELPEGEEIQEKDLLDMLEQLKKKHDSGEAAFEGFQEVTCDSCGGDVVFSGTLTSQECPYCASPIQIDRAHQVEHRIPVDGVLPFQITKKEAGDNLKKWVKSLWFAPTKFQRRGIQATFNGVYLPYWTFDSLTYTRYVGQRGDNYTVTVGSGKNRRTETRTRWSHASGKFQRFFDDVLVVAFRGIKRDLVRKLEPWPLKKMAPYNQQMLAGILARTYDIELKDGFRTGRERIEEALRADVRRRIGGDKQRIQDINTKYAKMTYKHLLLPVWLLAYRYQGKPYQVLINAATGEVQGERPWSVWKIVLTVLGVLFLLGLAYLAFALLSGGAAVGGVNSIDLLDNPGSNFQFRID</sequence>
<dbReference type="EMBL" id="CP036316">
    <property type="protein sequence ID" value="QDT65755.1"/>
    <property type="molecule type" value="Genomic_DNA"/>
</dbReference>
<dbReference type="RefSeq" id="WP_197439631.1">
    <property type="nucleotide sequence ID" value="NZ_CP036316.1"/>
</dbReference>
<feature type="transmembrane region" description="Helical" evidence="2">
    <location>
        <begin position="379"/>
        <end position="400"/>
    </location>
</feature>
<feature type="compositionally biased region" description="Acidic residues" evidence="1">
    <location>
        <begin position="17"/>
        <end position="30"/>
    </location>
</feature>